<dbReference type="EMBL" id="AP012338">
    <property type="protein sequence ID" value="BAM02721.1"/>
    <property type="molecule type" value="Genomic_DNA"/>
</dbReference>
<keyword evidence="9" id="KW-1185">Reference proteome</keyword>
<evidence type="ECO:0000256" key="6">
    <source>
        <dbReference type="SAM" id="Phobius"/>
    </source>
</evidence>
<feature type="transmembrane region" description="Helical" evidence="6">
    <location>
        <begin position="735"/>
        <end position="757"/>
    </location>
</feature>
<dbReference type="Gene3D" id="1.20.1640.10">
    <property type="entry name" value="Multidrug efflux transporter AcrB transmembrane domain"/>
    <property type="match status" value="3"/>
</dbReference>
<evidence type="ECO:0000313" key="8">
    <source>
        <dbReference type="EMBL" id="BAM02721.1"/>
    </source>
</evidence>
<feature type="transmembrane region" description="Helical" evidence="6">
    <location>
        <begin position="709"/>
        <end position="729"/>
    </location>
</feature>
<evidence type="ECO:0000256" key="5">
    <source>
        <dbReference type="ARBA" id="ARBA00023136"/>
    </source>
</evidence>
<dbReference type="SUPFAM" id="SSF82866">
    <property type="entry name" value="Multidrug efflux transporter AcrB transmembrane domain"/>
    <property type="match status" value="2"/>
</dbReference>
<evidence type="ECO:0000256" key="1">
    <source>
        <dbReference type="ARBA" id="ARBA00004651"/>
    </source>
</evidence>
<dbReference type="STRING" id="1142394.PSMK_05620"/>
<dbReference type="HOGENOM" id="CLU_330337_0_0_0"/>
<feature type="transmembrane region" description="Helical" evidence="6">
    <location>
        <begin position="299"/>
        <end position="318"/>
    </location>
</feature>
<comment type="subcellular location">
    <subcellularLocation>
        <location evidence="1">Cell membrane</location>
        <topology evidence="1">Multi-pass membrane protein</topology>
    </subcellularLocation>
</comment>
<feature type="transmembrane region" description="Helical" evidence="6">
    <location>
        <begin position="324"/>
        <end position="344"/>
    </location>
</feature>
<dbReference type="RefSeq" id="WP_014435941.1">
    <property type="nucleotide sequence ID" value="NC_017080.1"/>
</dbReference>
<proteinExistence type="predicted"/>
<gene>
    <name evidence="8" type="ordered locus">PSMK_05620</name>
</gene>
<evidence type="ECO:0000256" key="3">
    <source>
        <dbReference type="ARBA" id="ARBA00022692"/>
    </source>
</evidence>
<feature type="transmembrane region" description="Helical" evidence="6">
    <location>
        <begin position="683"/>
        <end position="702"/>
    </location>
</feature>
<dbReference type="GO" id="GO:0005886">
    <property type="term" value="C:plasma membrane"/>
    <property type="evidence" value="ECO:0007669"/>
    <property type="project" value="UniProtKB-SubCell"/>
</dbReference>
<dbReference type="InterPro" id="IPR004869">
    <property type="entry name" value="MMPL_dom"/>
</dbReference>
<reference evidence="8 9" key="1">
    <citation type="submission" date="2012-02" db="EMBL/GenBank/DDBJ databases">
        <title>Complete genome sequence of Phycisphaera mikurensis NBRC 102666.</title>
        <authorList>
            <person name="Ankai A."/>
            <person name="Hosoyama A."/>
            <person name="Terui Y."/>
            <person name="Sekine M."/>
            <person name="Fukai R."/>
            <person name="Kato Y."/>
            <person name="Nakamura S."/>
            <person name="Yamada-Narita S."/>
            <person name="Kawakoshi A."/>
            <person name="Fukunaga Y."/>
            <person name="Yamazaki S."/>
            <person name="Fujita N."/>
        </authorList>
    </citation>
    <scope>NUCLEOTIDE SEQUENCE [LARGE SCALE GENOMIC DNA]</scope>
    <source>
        <strain evidence="9">NBRC 102666 / KCTC 22515 / FYK2301M01</strain>
    </source>
</reference>
<keyword evidence="2" id="KW-1003">Cell membrane</keyword>
<dbReference type="InterPro" id="IPR000731">
    <property type="entry name" value="SSD"/>
</dbReference>
<name>I0IBT3_PHYMF</name>
<dbReference type="AlphaFoldDB" id="I0IBT3"/>
<dbReference type="PROSITE" id="PS50156">
    <property type="entry name" value="SSD"/>
    <property type="match status" value="1"/>
</dbReference>
<accession>I0IBT3</accession>
<dbReference type="Pfam" id="PF03176">
    <property type="entry name" value="MMPL"/>
    <property type="match status" value="1"/>
</dbReference>
<evidence type="ECO:0000256" key="4">
    <source>
        <dbReference type="ARBA" id="ARBA00022989"/>
    </source>
</evidence>
<dbReference type="KEGG" id="phm:PSMK_05620"/>
<keyword evidence="5 6" id="KW-0472">Membrane</keyword>
<dbReference type="eggNOG" id="COG4258">
    <property type="taxonomic scope" value="Bacteria"/>
</dbReference>
<feature type="domain" description="SSD" evidence="7">
    <location>
        <begin position="372"/>
        <end position="416"/>
    </location>
</feature>
<feature type="transmembrane region" description="Helical" evidence="6">
    <location>
        <begin position="391"/>
        <end position="416"/>
    </location>
</feature>
<keyword evidence="3 6" id="KW-0812">Transmembrane</keyword>
<dbReference type="Proteomes" id="UP000007881">
    <property type="component" value="Chromosome"/>
</dbReference>
<evidence type="ECO:0000313" key="9">
    <source>
        <dbReference type="Proteomes" id="UP000007881"/>
    </source>
</evidence>
<dbReference type="InterPro" id="IPR050545">
    <property type="entry name" value="Mycobact_MmpL"/>
</dbReference>
<feature type="transmembrane region" description="Helical" evidence="6">
    <location>
        <begin position="365"/>
        <end position="385"/>
    </location>
</feature>
<organism evidence="8 9">
    <name type="scientific">Phycisphaera mikurensis (strain NBRC 102666 / KCTC 22515 / FYK2301M01)</name>
    <dbReference type="NCBI Taxonomy" id="1142394"/>
    <lineage>
        <taxon>Bacteria</taxon>
        <taxon>Pseudomonadati</taxon>
        <taxon>Planctomycetota</taxon>
        <taxon>Phycisphaerae</taxon>
        <taxon>Phycisphaerales</taxon>
        <taxon>Phycisphaeraceae</taxon>
        <taxon>Phycisphaera</taxon>
    </lineage>
</organism>
<feature type="transmembrane region" description="Helical" evidence="6">
    <location>
        <begin position="805"/>
        <end position="826"/>
    </location>
</feature>
<keyword evidence="4 6" id="KW-1133">Transmembrane helix</keyword>
<evidence type="ECO:0000259" key="7">
    <source>
        <dbReference type="PROSITE" id="PS50156"/>
    </source>
</evidence>
<sequence>MRRWITLPERRPRATLGVAAVVLALAGLSVLRLEPDASMAPLIPEGVPAAEALRTLGDRFEVAERALVLVEAAEASPGDRRRELIAFGRRLGDAIERDPAAGPLTRSVVLEPGADAASWIREEVTPAALPYLDEEALAGLRARLSPEGLEARTRRVADLLGGGAPGAQAAVAAAVADPVGVSELLAASARRRGGRLDRGAFGGGPMISADGRALLVQLVPAGEPGDLDASAAFTAAVRAVIDRAVAADPAVGAARLFGGPPTAAYNAAAIRSDMTRSVTGSVLLLQGLFLLAYRRWLAFPLAAVPLAAGLLAGFGVYACFRGTLTPLTAAAGAVLAGLGVDFAIHRLGVDGGGLHGSGNRAVAGPMAAACGTSLLGFAAMGVSSVPAVRDFALVGALGLAGASVAALTLLPALLALTRRAGAPAARDGGARRLAAAVAARPRAAVAAGAAAGLAVLGAAAWPTGTERFAHDLDALNPRPNPPLEAQADAEKIFPAADATLPVIVEAADGASLRAADAAVAAAVREAAPVLTAAAGGPVGVGFTGLSSMLPAPTPPPGFAAAAEALRGVDLGAAAEAAGLAPGALDPAEAWLRLLPDAPAPDEAALRRHPLLASAVLPAGSADREGKRLALATVRWTLPPGADAGARGRVVDALGDAVDAVPGATATGLERGGRVIGERLGGELARMLAIAGVAVLAWLFACFRRVGTVLLVLVPPAAGVAAVLAAGNLAGVPLNLLSVLALPLLVGIGVDDGVFLVAHARRGGAEAAAALGNSLYAVTVTSVSTAAGFGSLLFTSTPAIRTLGGTLAAGVAACWLASVLVVLPLVLRGAAR</sequence>
<dbReference type="PANTHER" id="PTHR33406:SF13">
    <property type="entry name" value="MEMBRANE PROTEIN YDFJ"/>
    <property type="match status" value="1"/>
</dbReference>
<feature type="transmembrane region" description="Helical" evidence="6">
    <location>
        <begin position="769"/>
        <end position="793"/>
    </location>
</feature>
<evidence type="ECO:0000256" key="2">
    <source>
        <dbReference type="ARBA" id="ARBA00022475"/>
    </source>
</evidence>
<dbReference type="PANTHER" id="PTHR33406">
    <property type="entry name" value="MEMBRANE PROTEIN MJ1562-RELATED"/>
    <property type="match status" value="1"/>
</dbReference>
<protein>
    <recommendedName>
        <fullName evidence="7">SSD domain-containing protein</fullName>
    </recommendedName>
</protein>